<sequence>MSNIIPFKTKANSLDDALKAFAFAVFKSRPNDFEECYTYTETCQGRTNKQQISPIEYLCFLTEVCFIEPLIDQFEEYETAALEALTKAVDCGRLTLEGEALYQSVLSVSHEMAEPAGGAENEADWCYPWCKAES</sequence>
<reference evidence="1" key="2">
    <citation type="journal article" date="2024" name="Int. J. Antimicrob. Agents">
        <title>Identification of a novel Providencia species showing multi-drug-resistant in three patients with hospital-acquired infection.</title>
        <authorList>
            <person name="Yang W."/>
            <person name="Chen J."/>
            <person name="Yang F."/>
            <person name="Ji P."/>
            <person name="Shen S."/>
            <person name="Yin D."/>
            <person name="Hu F."/>
        </authorList>
    </citation>
    <scope>NUCLEOTIDE SEQUENCE</scope>
    <source>
        <strain evidence="1">CRE-138-0111</strain>
    </source>
</reference>
<reference evidence="1" key="1">
    <citation type="submission" date="2023-07" db="EMBL/GenBank/DDBJ databases">
        <authorList>
            <person name="Yang W."/>
            <person name="Chen J."/>
            <person name="Ji P."/>
            <person name="Hu F."/>
        </authorList>
    </citation>
    <scope>NUCLEOTIDE SEQUENCE</scope>
    <source>
        <strain evidence="1">CRE-138-0111</strain>
    </source>
</reference>
<evidence type="ECO:0000313" key="2">
    <source>
        <dbReference type="Proteomes" id="UP001176478"/>
    </source>
</evidence>
<dbReference type="Proteomes" id="UP001176478">
    <property type="component" value="Unassembled WGS sequence"/>
</dbReference>
<comment type="caution">
    <text evidence="1">The sequence shown here is derived from an EMBL/GenBank/DDBJ whole genome shotgun (WGS) entry which is preliminary data.</text>
</comment>
<dbReference type="EMBL" id="JAUQTG010000002">
    <property type="protein sequence ID" value="MDO7855706.1"/>
    <property type="molecule type" value="Genomic_DNA"/>
</dbReference>
<gene>
    <name evidence="1" type="ORF">Q5E86_04845</name>
</gene>
<name>A0ABT9AMB6_9GAMM</name>
<accession>A0ABT9AMB6</accession>
<organism evidence="1 2">
    <name type="scientific">Providencia huashanensis</name>
    <dbReference type="NCBI Taxonomy" id="3037798"/>
    <lineage>
        <taxon>Bacteria</taxon>
        <taxon>Pseudomonadati</taxon>
        <taxon>Pseudomonadota</taxon>
        <taxon>Gammaproteobacteria</taxon>
        <taxon>Enterobacterales</taxon>
        <taxon>Morganellaceae</taxon>
        <taxon>Providencia</taxon>
    </lineage>
</organism>
<evidence type="ECO:0000313" key="1">
    <source>
        <dbReference type="EMBL" id="MDO7855706.1"/>
    </source>
</evidence>
<protein>
    <submittedName>
        <fullName evidence="1">Uncharacterized protein</fullName>
    </submittedName>
</protein>
<proteinExistence type="predicted"/>
<keyword evidence="2" id="KW-1185">Reference proteome</keyword>